<feature type="short sequence motif" description="GXSXG" evidence="2">
    <location>
        <begin position="62"/>
        <end position="66"/>
    </location>
</feature>
<keyword evidence="5" id="KW-1185">Reference proteome</keyword>
<dbReference type="SUPFAM" id="SSF52151">
    <property type="entry name" value="FabD/lysophospholipase-like"/>
    <property type="match status" value="1"/>
</dbReference>
<comment type="caution">
    <text evidence="2">Lacks conserved residue(s) required for the propagation of feature annotation.</text>
</comment>
<dbReference type="AlphaFoldDB" id="G2E404"/>
<organism evidence="4 5">
    <name type="scientific">Thiorhodococcus drewsii AZ1</name>
    <dbReference type="NCBI Taxonomy" id="765913"/>
    <lineage>
        <taxon>Bacteria</taxon>
        <taxon>Pseudomonadati</taxon>
        <taxon>Pseudomonadota</taxon>
        <taxon>Gammaproteobacteria</taxon>
        <taxon>Chromatiales</taxon>
        <taxon>Chromatiaceae</taxon>
        <taxon>Thiorhodococcus</taxon>
    </lineage>
</organism>
<name>G2E404_9GAMM</name>
<feature type="active site" description="Nucleophile" evidence="2">
    <location>
        <position position="64"/>
    </location>
</feature>
<evidence type="ECO:0000256" key="1">
    <source>
        <dbReference type="ARBA" id="ARBA00023098"/>
    </source>
</evidence>
<proteinExistence type="predicted"/>
<feature type="active site" description="Proton acceptor" evidence="2">
    <location>
        <position position="301"/>
    </location>
</feature>
<dbReference type="STRING" id="765913.ThidrDRAFT_3017"/>
<dbReference type="PROSITE" id="PS51635">
    <property type="entry name" value="PNPLA"/>
    <property type="match status" value="1"/>
</dbReference>
<gene>
    <name evidence="4" type="ORF">ThidrDRAFT_3017</name>
</gene>
<dbReference type="GO" id="GO:0016042">
    <property type="term" value="P:lipid catabolic process"/>
    <property type="evidence" value="ECO:0007669"/>
    <property type="project" value="UniProtKB-UniRule"/>
</dbReference>
<protein>
    <submittedName>
        <fullName evidence="4">Conserved hypothetical 76.2 kDa membrane protein</fullName>
    </submittedName>
</protein>
<dbReference type="RefSeq" id="WP_007041730.1">
    <property type="nucleotide sequence ID" value="NZ_AFWT01000022.1"/>
</dbReference>
<dbReference type="OrthoDB" id="1488362at2"/>
<reference evidence="4 5" key="1">
    <citation type="submission" date="2011-06" db="EMBL/GenBank/DDBJ databases">
        <title>The draft genome of Thiorhodococcus drewsii AZ1.</title>
        <authorList>
            <consortium name="US DOE Joint Genome Institute (JGI-PGF)"/>
            <person name="Lucas S."/>
            <person name="Han J."/>
            <person name="Lapidus A."/>
            <person name="Cheng J.-F."/>
            <person name="Goodwin L."/>
            <person name="Pitluck S."/>
            <person name="Peters L."/>
            <person name="Land M.L."/>
            <person name="Hauser L."/>
            <person name="Vogl K."/>
            <person name="Liu Z."/>
            <person name="Imhoff J."/>
            <person name="Thiel V."/>
            <person name="Frigaard N.-U."/>
            <person name="Bryant D.A."/>
            <person name="Woyke T.J."/>
        </authorList>
    </citation>
    <scope>NUCLEOTIDE SEQUENCE [LARGE SCALE GENOMIC DNA]</scope>
    <source>
        <strain evidence="4 5">AZ1</strain>
    </source>
</reference>
<feature type="domain" description="PNPLA" evidence="3">
    <location>
        <begin position="13"/>
        <end position="314"/>
    </location>
</feature>
<sequence length="565" mass="61509">MRTHDDRTFGIGLVMAGAVSAGAYTAGVLDFLMQALAAWERAKAEDPDGTPDHAVQIQVLTGASAGALSGALLVSSLRDADYPSPDPVGDSHQYRAWVDKIDISGLLTNDDLEGDRAVRSVLNATLLDGIADELIGGESGSRGDEPLPPFVADPLPLYLTVTNLRGVPYSIRFRGESGNAYGMSMHADHMQFHFGQGGGEAEDGSIALRVVPGLSGSWALLKESALASAAFPIGLAARVLERTGTLAYDARRWPIPIVATPEPGQSGQCTHEETIPPAWPDPWPANQPPREDWTYSFVNLDGGLANNEPFELARRALAGEDGRNPRGGQEANRAVIMIDPFPAEAKVQFDYRPDTGLLSVLSALMGAVKAQLRFKLEELELASSEQVFSRFIVSPVRSESSTEFALASGGLNGFGGFLARAFREHDYQLGRRNCQQFLRRHFVLEVGNPLFAHWTQARPEPILRGDGHSYLPIIPLIGECAIEVPEPVWPCMTESQFETLSPQVRARADALVMAFIRTQVNSAWDRFLLQAGWRFFAWRKRVMGGDVVEPILGAIRKSLTERGLI</sequence>
<dbReference type="InterPro" id="IPR016035">
    <property type="entry name" value="Acyl_Trfase/lysoPLipase"/>
</dbReference>
<dbReference type="PATRIC" id="fig|765913.3.peg.3086"/>
<evidence type="ECO:0000313" key="5">
    <source>
        <dbReference type="Proteomes" id="UP000004200"/>
    </source>
</evidence>
<dbReference type="EMBL" id="AFWT01000022">
    <property type="protein sequence ID" value="EGV29897.1"/>
    <property type="molecule type" value="Genomic_DNA"/>
</dbReference>
<dbReference type="eggNOG" id="COG1752">
    <property type="taxonomic scope" value="Bacteria"/>
</dbReference>
<dbReference type="GO" id="GO:0016787">
    <property type="term" value="F:hydrolase activity"/>
    <property type="evidence" value="ECO:0007669"/>
    <property type="project" value="UniProtKB-UniRule"/>
</dbReference>
<evidence type="ECO:0000256" key="2">
    <source>
        <dbReference type="PROSITE-ProRule" id="PRU01161"/>
    </source>
</evidence>
<evidence type="ECO:0000313" key="4">
    <source>
        <dbReference type="EMBL" id="EGV29897.1"/>
    </source>
</evidence>
<feature type="short sequence motif" description="DGA/G" evidence="2">
    <location>
        <begin position="301"/>
        <end position="303"/>
    </location>
</feature>
<dbReference type="Proteomes" id="UP000004200">
    <property type="component" value="Unassembled WGS sequence"/>
</dbReference>
<evidence type="ECO:0000259" key="3">
    <source>
        <dbReference type="PROSITE" id="PS51635"/>
    </source>
</evidence>
<dbReference type="Gene3D" id="3.40.1090.10">
    <property type="entry name" value="Cytosolic phospholipase A2 catalytic domain"/>
    <property type="match status" value="1"/>
</dbReference>
<keyword evidence="2" id="KW-0378">Hydrolase</keyword>
<keyword evidence="2" id="KW-0442">Lipid degradation</keyword>
<keyword evidence="1 2" id="KW-0443">Lipid metabolism</keyword>
<comment type="caution">
    <text evidence="4">The sequence shown here is derived from an EMBL/GenBank/DDBJ whole genome shotgun (WGS) entry which is preliminary data.</text>
</comment>
<accession>G2E404</accession>
<dbReference type="InterPro" id="IPR002641">
    <property type="entry name" value="PNPLA_dom"/>
</dbReference>